<evidence type="ECO:0000313" key="2">
    <source>
        <dbReference type="EMBL" id="MFC3637216.1"/>
    </source>
</evidence>
<comment type="caution">
    <text evidence="2">The sequence shown here is derived from an EMBL/GenBank/DDBJ whole genome shotgun (WGS) entry which is preliminary data.</text>
</comment>
<dbReference type="Proteomes" id="UP001595704">
    <property type="component" value="Unassembled WGS sequence"/>
</dbReference>
<dbReference type="RefSeq" id="WP_191320077.1">
    <property type="nucleotide sequence ID" value="NZ_BNCG01000013.1"/>
</dbReference>
<proteinExistence type="predicted"/>
<keyword evidence="1" id="KW-0472">Membrane</keyword>
<protein>
    <submittedName>
        <fullName evidence="2">Uncharacterized protein</fullName>
    </submittedName>
</protein>
<name>A0ABV7UEX9_9HYPH</name>
<accession>A0ABV7UEX9</accession>
<dbReference type="EMBL" id="JBHRYC010000030">
    <property type="protein sequence ID" value="MFC3637216.1"/>
    <property type="molecule type" value="Genomic_DNA"/>
</dbReference>
<evidence type="ECO:0000256" key="1">
    <source>
        <dbReference type="SAM" id="Phobius"/>
    </source>
</evidence>
<keyword evidence="1" id="KW-0812">Transmembrane</keyword>
<reference evidence="3" key="1">
    <citation type="journal article" date="2019" name="Int. J. Syst. Evol. Microbiol.">
        <title>The Global Catalogue of Microorganisms (GCM) 10K type strain sequencing project: providing services to taxonomists for standard genome sequencing and annotation.</title>
        <authorList>
            <consortium name="The Broad Institute Genomics Platform"/>
            <consortium name="The Broad Institute Genome Sequencing Center for Infectious Disease"/>
            <person name="Wu L."/>
            <person name="Ma J."/>
        </authorList>
    </citation>
    <scope>NUCLEOTIDE SEQUENCE [LARGE SCALE GENOMIC DNA]</scope>
    <source>
        <strain evidence="3">KCTC 42282</strain>
    </source>
</reference>
<organism evidence="2 3">
    <name type="scientific">Camelimonas fluminis</name>
    <dbReference type="NCBI Taxonomy" id="1576911"/>
    <lineage>
        <taxon>Bacteria</taxon>
        <taxon>Pseudomonadati</taxon>
        <taxon>Pseudomonadota</taxon>
        <taxon>Alphaproteobacteria</taxon>
        <taxon>Hyphomicrobiales</taxon>
        <taxon>Chelatococcaceae</taxon>
        <taxon>Camelimonas</taxon>
    </lineage>
</organism>
<evidence type="ECO:0000313" key="3">
    <source>
        <dbReference type="Proteomes" id="UP001595704"/>
    </source>
</evidence>
<keyword evidence="3" id="KW-1185">Reference proteome</keyword>
<sequence length="60" mass="6048">MTYDIGHQVSAAQAKGGHAGAIPVQETGHEGSVRAAVVALVLVVVSALAIFPFILPSVPV</sequence>
<gene>
    <name evidence="2" type="ORF">ACFONL_07440</name>
</gene>
<feature type="transmembrane region" description="Helical" evidence="1">
    <location>
        <begin position="35"/>
        <end position="55"/>
    </location>
</feature>
<keyword evidence="1" id="KW-1133">Transmembrane helix</keyword>